<accession>A0A1G9G875</accession>
<dbReference type="AlphaFoldDB" id="A0A1G9G875"/>
<dbReference type="Proteomes" id="UP000198510">
    <property type="component" value="Unassembled WGS sequence"/>
</dbReference>
<dbReference type="EMBL" id="FNFO01000004">
    <property type="protein sequence ID" value="SDK96493.1"/>
    <property type="molecule type" value="Genomic_DNA"/>
</dbReference>
<feature type="chain" id="PRO_5011540825" evidence="1">
    <location>
        <begin position="21"/>
        <end position="480"/>
    </location>
</feature>
<dbReference type="InterPro" id="IPR008979">
    <property type="entry name" value="Galactose-bd-like_sf"/>
</dbReference>
<evidence type="ECO:0000313" key="3">
    <source>
        <dbReference type="EMBL" id="SDK96493.1"/>
    </source>
</evidence>
<feature type="signal peptide" evidence="1">
    <location>
        <begin position="1"/>
        <end position="20"/>
    </location>
</feature>
<proteinExistence type="predicted"/>
<feature type="domain" description="Secretion system C-terminal sorting" evidence="2">
    <location>
        <begin position="413"/>
        <end position="478"/>
    </location>
</feature>
<dbReference type="STRING" id="1075417.SAMN05421823_1047"/>
<evidence type="ECO:0000256" key="1">
    <source>
        <dbReference type="SAM" id="SignalP"/>
    </source>
</evidence>
<reference evidence="3 4" key="1">
    <citation type="submission" date="2016-10" db="EMBL/GenBank/DDBJ databases">
        <authorList>
            <person name="de Groot N.N."/>
        </authorList>
    </citation>
    <scope>NUCLEOTIDE SEQUENCE [LARGE SCALE GENOMIC DNA]</scope>
    <source>
        <strain evidence="3 4">DSM 25186</strain>
    </source>
</reference>
<name>A0A1G9G875_9BACT</name>
<evidence type="ECO:0000313" key="4">
    <source>
        <dbReference type="Proteomes" id="UP000198510"/>
    </source>
</evidence>
<dbReference type="Gene3D" id="2.60.120.430">
    <property type="entry name" value="Galactose-binding lectin"/>
    <property type="match status" value="2"/>
</dbReference>
<dbReference type="InterPro" id="IPR026444">
    <property type="entry name" value="Secre_tail"/>
</dbReference>
<organism evidence="3 4">
    <name type="scientific">Catalinimonas alkaloidigena</name>
    <dbReference type="NCBI Taxonomy" id="1075417"/>
    <lineage>
        <taxon>Bacteria</taxon>
        <taxon>Pseudomonadati</taxon>
        <taxon>Bacteroidota</taxon>
        <taxon>Cytophagia</taxon>
        <taxon>Cytophagales</taxon>
        <taxon>Catalimonadaceae</taxon>
        <taxon>Catalinimonas</taxon>
    </lineage>
</organism>
<dbReference type="OrthoDB" id="954626at2"/>
<dbReference type="SUPFAM" id="SSF49785">
    <property type="entry name" value="Galactose-binding domain-like"/>
    <property type="match status" value="2"/>
</dbReference>
<keyword evidence="4" id="KW-1185">Reference proteome</keyword>
<dbReference type="Pfam" id="PF18962">
    <property type="entry name" value="Por_Secre_tail"/>
    <property type="match status" value="1"/>
</dbReference>
<protein>
    <submittedName>
        <fullName evidence="3">Por secretion system C-terminal sorting domain-containing protein</fullName>
    </submittedName>
</protein>
<dbReference type="NCBIfam" id="TIGR04183">
    <property type="entry name" value="Por_Secre_tail"/>
    <property type="match status" value="1"/>
</dbReference>
<dbReference type="RefSeq" id="WP_089681782.1">
    <property type="nucleotide sequence ID" value="NZ_FNFO01000004.1"/>
</dbReference>
<keyword evidence="1" id="KW-0732">Signal</keyword>
<sequence>MKRFLLFSLLTCGSMCGAAAQGILLEDFDGAASVNSWKNSTEGDYTLMGSTDKVQGDSSLVLNYNIVADQSWGGSVDLQSQPEGGTVFPDLRGETGLRFSYKVTTPLNDPVASLTIKLFVNSTGGTEEWHTSLTNVLTDPSGEWQSASVPFSAFAIPSWMQSYDGMLYLNEIREIQMQVVVGSEGIGNTFTGEILFDSLASYGLEVEPGDPIMVGELLEDFEGAASVSSWKNSTEGDYTLMGSTDKVQGDSSLMLNYNIVADQGWGGSVDLQSQPMEGEVFPDLTDETGLRLAYKVLTPLNDPVASLTIKLFVNSTGGTEEWHASLTNVLTDSSGAWQEVLVPFAEFAIPSWMQSYDSVLYLNAIREIQMQVVVGSEGIGNTFTGEILFDELVSYSLVITSSEAVVQLPQLRLYPNPTASLLYLDGPDRIDRIDVVGLNGRVLKTVQGDRRVDVSDLSAGFYVVRAYADKTTYVRKFIKH</sequence>
<gene>
    <name evidence="3" type="ORF">SAMN05421823_1047</name>
</gene>
<evidence type="ECO:0000259" key="2">
    <source>
        <dbReference type="Pfam" id="PF18962"/>
    </source>
</evidence>